<evidence type="ECO:0000313" key="2">
    <source>
        <dbReference type="EMBL" id="CAK9437028.1"/>
    </source>
</evidence>
<evidence type="ECO:0008006" key="4">
    <source>
        <dbReference type="Google" id="ProtNLM"/>
    </source>
</evidence>
<dbReference type="PANTHER" id="PTHR43313:SF1">
    <property type="entry name" value="3BETA-HYDROXYSTEROID DEHYDROGENASE DHS-16"/>
    <property type="match status" value="1"/>
</dbReference>
<dbReference type="RefSeq" id="XP_066828429.1">
    <property type="nucleotide sequence ID" value="XM_066971385.1"/>
</dbReference>
<evidence type="ECO:0000256" key="1">
    <source>
        <dbReference type="SAM" id="Phobius"/>
    </source>
</evidence>
<feature type="transmembrane region" description="Helical" evidence="1">
    <location>
        <begin position="73"/>
        <end position="92"/>
    </location>
</feature>
<dbReference type="InterPro" id="IPR013952">
    <property type="entry name" value="DUF1776_fun"/>
</dbReference>
<keyword evidence="1" id="KW-0472">Membrane</keyword>
<keyword evidence="1" id="KW-0812">Transmembrane</keyword>
<evidence type="ECO:0000313" key="3">
    <source>
        <dbReference type="Proteomes" id="UP001497383"/>
    </source>
</evidence>
<accession>A0ABP0ZIJ2</accession>
<reference evidence="2 3" key="1">
    <citation type="submission" date="2024-03" db="EMBL/GenBank/DDBJ databases">
        <authorList>
            <person name="Brejova B."/>
        </authorList>
    </citation>
    <scope>NUCLEOTIDE SEQUENCE [LARGE SCALE GENOMIC DNA]</scope>
    <source>
        <strain evidence="2 3">CBS 14171</strain>
    </source>
</reference>
<name>A0ABP0ZIJ2_9ASCO</name>
<dbReference type="EMBL" id="OZ022406">
    <property type="protein sequence ID" value="CAK9437028.1"/>
    <property type="molecule type" value="Genomic_DNA"/>
</dbReference>
<gene>
    <name evidence="2" type="ORF">LODBEIA_P14910</name>
</gene>
<proteinExistence type="predicted"/>
<sequence length="406" mass="45971">MVAEPVQATVQTLQSLLHQTTDFINTQSDRIQSKYHDQIFFEPKSNPVIQVRPRVQQGFMSSLYRVISKNKTAMILGIGLGIAGGVYFFMNWPRDSHTRRRRVSKLTNGGRTDVVLLIGSPTEPLTRAIALDFDKRGFIVYLTILDSIDAKYISSHPLCEDINYLDFTHGTIEDNLLHFKQVIKAPAYAFPGAHPHRLRLKSIIFAPSLFFPIGPIENVGVNTWQKLSDRFMMYLKLLSGGLIQLVRSQAVRVISICPNNLSALNVAYNGPESVFQNQLKSLFTVLSKELKQHGVFVTQVKLGNVCLSHQKLGSNSRIESLVNTEVRAWTSEMRELYSSDFVRSQYVSNRVKGSGGHGKPAKELFHLLYDLTYSKRPPTIAYCGKGARWYEYIARGLPHSWITFLF</sequence>
<protein>
    <recommendedName>
        <fullName evidence="4">DUF1776-domain-containing protein</fullName>
    </recommendedName>
</protein>
<keyword evidence="3" id="KW-1185">Reference proteome</keyword>
<dbReference type="Pfam" id="PF08643">
    <property type="entry name" value="DUF1776"/>
    <property type="match status" value="1"/>
</dbReference>
<dbReference type="Proteomes" id="UP001497383">
    <property type="component" value="Chromosome 2"/>
</dbReference>
<dbReference type="GeneID" id="92206687"/>
<keyword evidence="1" id="KW-1133">Transmembrane helix</keyword>
<dbReference type="PANTHER" id="PTHR43313">
    <property type="entry name" value="SHORT-CHAIN DEHYDROGENASE/REDUCTASE FAMILY 9C"/>
    <property type="match status" value="1"/>
</dbReference>
<organism evidence="2 3">
    <name type="scientific">Lodderomyces beijingensis</name>
    <dbReference type="NCBI Taxonomy" id="1775926"/>
    <lineage>
        <taxon>Eukaryota</taxon>
        <taxon>Fungi</taxon>
        <taxon>Dikarya</taxon>
        <taxon>Ascomycota</taxon>
        <taxon>Saccharomycotina</taxon>
        <taxon>Pichiomycetes</taxon>
        <taxon>Debaryomycetaceae</taxon>
        <taxon>Candida/Lodderomyces clade</taxon>
        <taxon>Lodderomyces</taxon>
    </lineage>
</organism>